<dbReference type="AlphaFoldDB" id="A0A9X1NIW2"/>
<evidence type="ECO:0000313" key="5">
    <source>
        <dbReference type="Proteomes" id="UP001138997"/>
    </source>
</evidence>
<evidence type="ECO:0000256" key="3">
    <source>
        <dbReference type="SAM" id="MobiDB-lite"/>
    </source>
</evidence>
<feature type="region of interest" description="Disordered" evidence="3">
    <location>
        <begin position="55"/>
        <end position="76"/>
    </location>
</feature>
<comment type="similarity">
    <text evidence="1 2">Belongs to the phD/YefM antitoxin family.</text>
</comment>
<dbReference type="SUPFAM" id="SSF143120">
    <property type="entry name" value="YefM-like"/>
    <property type="match status" value="1"/>
</dbReference>
<dbReference type="NCBIfam" id="TIGR01552">
    <property type="entry name" value="phd_fam"/>
    <property type="match status" value="1"/>
</dbReference>
<evidence type="ECO:0000256" key="2">
    <source>
        <dbReference type="RuleBase" id="RU362080"/>
    </source>
</evidence>
<comment type="function">
    <text evidence="2">Antitoxin component of a type II toxin-antitoxin (TA) system.</text>
</comment>
<dbReference type="GO" id="GO:0097351">
    <property type="term" value="F:toxin sequestering activity"/>
    <property type="evidence" value="ECO:0007669"/>
    <property type="project" value="TreeGrafter"/>
</dbReference>
<dbReference type="EMBL" id="JAJOMB010000016">
    <property type="protein sequence ID" value="MCD5314404.1"/>
    <property type="molecule type" value="Genomic_DNA"/>
</dbReference>
<dbReference type="PANTHER" id="PTHR35377:SF5">
    <property type="entry name" value="ANTITOXIN VAPB46"/>
    <property type="match status" value="1"/>
</dbReference>
<evidence type="ECO:0000313" key="4">
    <source>
        <dbReference type="EMBL" id="MCD5314404.1"/>
    </source>
</evidence>
<evidence type="ECO:0000256" key="1">
    <source>
        <dbReference type="ARBA" id="ARBA00009981"/>
    </source>
</evidence>
<dbReference type="InterPro" id="IPR051416">
    <property type="entry name" value="phD-YefM_TA_antitoxins"/>
</dbReference>
<proteinExistence type="inferred from homology"/>
<dbReference type="Gene3D" id="3.40.1620.10">
    <property type="entry name" value="YefM-like domain"/>
    <property type="match status" value="1"/>
</dbReference>
<dbReference type="InterPro" id="IPR006442">
    <property type="entry name" value="Antitoxin_Phd/YefM"/>
</dbReference>
<reference evidence="4" key="1">
    <citation type="submission" date="2021-11" db="EMBL/GenBank/DDBJ databases">
        <title>Streptomyces corallinus and Kineosporia corallina sp. nov., two new coral-derived marine actinobacteria.</title>
        <authorList>
            <person name="Buangrab K."/>
            <person name="Sutthacheep M."/>
            <person name="Yeemin T."/>
            <person name="Harunari E."/>
            <person name="Igarashi Y."/>
            <person name="Sripreechasak P."/>
            <person name="Kanchanasin P."/>
            <person name="Tanasupawat S."/>
            <person name="Phongsopitanun W."/>
        </authorList>
    </citation>
    <scope>NUCLEOTIDE SEQUENCE</scope>
    <source>
        <strain evidence="4">JCM 31032</strain>
    </source>
</reference>
<organism evidence="4 5">
    <name type="scientific">Kineosporia babensis</name>
    <dbReference type="NCBI Taxonomy" id="499548"/>
    <lineage>
        <taxon>Bacteria</taxon>
        <taxon>Bacillati</taxon>
        <taxon>Actinomycetota</taxon>
        <taxon>Actinomycetes</taxon>
        <taxon>Kineosporiales</taxon>
        <taxon>Kineosporiaceae</taxon>
        <taxon>Kineosporia</taxon>
    </lineage>
</organism>
<keyword evidence="5" id="KW-1185">Reference proteome</keyword>
<dbReference type="InterPro" id="IPR036165">
    <property type="entry name" value="YefM-like_sf"/>
</dbReference>
<sequence length="92" mass="9761">MQQIGIRELNQNTSQVLARVSGGESLEITDRGRPIARLVPVTDDQAALARLVASGKASPPTTTGPLPLPPAWGDGGIDVSDTLAAMRDEERW</sequence>
<dbReference type="Pfam" id="PF02604">
    <property type="entry name" value="PhdYeFM_antitox"/>
    <property type="match status" value="1"/>
</dbReference>
<dbReference type="Proteomes" id="UP001138997">
    <property type="component" value="Unassembled WGS sequence"/>
</dbReference>
<name>A0A9X1NIW2_9ACTN</name>
<gene>
    <name evidence="4" type="ORF">LR394_26205</name>
</gene>
<comment type="caution">
    <text evidence="4">The sequence shown here is derived from an EMBL/GenBank/DDBJ whole genome shotgun (WGS) entry which is preliminary data.</text>
</comment>
<protein>
    <recommendedName>
        <fullName evidence="2">Antitoxin</fullName>
    </recommendedName>
</protein>
<dbReference type="RefSeq" id="WP_231446886.1">
    <property type="nucleotide sequence ID" value="NZ_JAJOMB010000016.1"/>
</dbReference>
<dbReference type="PANTHER" id="PTHR35377">
    <property type="entry name" value="ANTITOXIN VAPB49-RELATED-RELATED"/>
    <property type="match status" value="1"/>
</dbReference>
<accession>A0A9X1NIW2</accession>